<reference evidence="1 2" key="1">
    <citation type="submission" date="2018-11" db="EMBL/GenBank/DDBJ databases">
        <title>Genome assembly of Steccherinum ochraceum LE-BIN_3174, the white-rot fungus of the Steccherinaceae family (The Residual Polyporoid clade, Polyporales, Basidiomycota).</title>
        <authorList>
            <person name="Fedorova T.V."/>
            <person name="Glazunova O.A."/>
            <person name="Landesman E.O."/>
            <person name="Moiseenko K.V."/>
            <person name="Psurtseva N.V."/>
            <person name="Savinova O.S."/>
            <person name="Shakhova N.V."/>
            <person name="Tyazhelova T.V."/>
            <person name="Vasina D.V."/>
        </authorList>
    </citation>
    <scope>NUCLEOTIDE SEQUENCE [LARGE SCALE GENOMIC DNA]</scope>
    <source>
        <strain evidence="1 2">LE-BIN_3174</strain>
    </source>
</reference>
<accession>A0A4R0RJ96</accession>
<proteinExistence type="predicted"/>
<name>A0A4R0RJ96_9APHY</name>
<dbReference type="AlphaFoldDB" id="A0A4R0RJ96"/>
<sequence length="343" mass="36224">MSTKILFLGATGYLGGTILDGLLSHPKASQFVLTAYIRSADKAKKVEALGLGIKTVSGGLDVVEEAASKADFIFNCASSDDTTLNEAILRGAKKAFDVTKVPVKIIHTSGSAIVVDMTADPSHPSPAIDDADTTTLSALPITAIHRAVDIPLASASQEGYIRAYVVAPPFIYGLATGRFVDAGLQNPVPTAVMVLARMACERGVFGRVGEAGNVWSAVEAHLVPRTSFIVAKLELHIFTSVLEGKPLASGQAYYTGVDGEVVVRDVFAQIAAALHETGKLASAEITQLTPEEIAKWPILVFFGANSRMTDSRSRGLGWKPTHTSPKDCIASIKESIRVFASQG</sequence>
<dbReference type="Proteomes" id="UP000292702">
    <property type="component" value="Unassembled WGS sequence"/>
</dbReference>
<dbReference type="OrthoDB" id="10262413at2759"/>
<dbReference type="SUPFAM" id="SSF51735">
    <property type="entry name" value="NAD(P)-binding Rossmann-fold domains"/>
    <property type="match status" value="1"/>
</dbReference>
<evidence type="ECO:0000313" key="1">
    <source>
        <dbReference type="EMBL" id="TCD65049.1"/>
    </source>
</evidence>
<dbReference type="PANTHER" id="PTHR48079:SF6">
    <property type="entry name" value="NAD(P)-BINDING DOMAIN-CONTAINING PROTEIN-RELATED"/>
    <property type="match status" value="1"/>
</dbReference>
<dbReference type="GO" id="GO:0004029">
    <property type="term" value="F:aldehyde dehydrogenase (NAD+) activity"/>
    <property type="evidence" value="ECO:0007669"/>
    <property type="project" value="TreeGrafter"/>
</dbReference>
<dbReference type="InterPro" id="IPR036291">
    <property type="entry name" value="NAD(P)-bd_dom_sf"/>
</dbReference>
<dbReference type="Gene3D" id="3.40.50.720">
    <property type="entry name" value="NAD(P)-binding Rossmann-like Domain"/>
    <property type="match status" value="1"/>
</dbReference>
<dbReference type="InterPro" id="IPR051783">
    <property type="entry name" value="NAD(P)-dependent_oxidoreduct"/>
</dbReference>
<comment type="caution">
    <text evidence="1">The sequence shown here is derived from an EMBL/GenBank/DDBJ whole genome shotgun (WGS) entry which is preliminary data.</text>
</comment>
<dbReference type="STRING" id="92696.A0A4R0RJ96"/>
<protein>
    <submittedName>
        <fullName evidence="1">Uncharacterized protein</fullName>
    </submittedName>
</protein>
<dbReference type="PANTHER" id="PTHR48079">
    <property type="entry name" value="PROTEIN YEEZ"/>
    <property type="match status" value="1"/>
</dbReference>
<evidence type="ECO:0000313" key="2">
    <source>
        <dbReference type="Proteomes" id="UP000292702"/>
    </source>
</evidence>
<gene>
    <name evidence="1" type="ORF">EIP91_003287</name>
</gene>
<dbReference type="GO" id="GO:0005737">
    <property type="term" value="C:cytoplasm"/>
    <property type="evidence" value="ECO:0007669"/>
    <property type="project" value="TreeGrafter"/>
</dbReference>
<keyword evidence="2" id="KW-1185">Reference proteome</keyword>
<organism evidence="1 2">
    <name type="scientific">Steccherinum ochraceum</name>
    <dbReference type="NCBI Taxonomy" id="92696"/>
    <lineage>
        <taxon>Eukaryota</taxon>
        <taxon>Fungi</taxon>
        <taxon>Dikarya</taxon>
        <taxon>Basidiomycota</taxon>
        <taxon>Agaricomycotina</taxon>
        <taxon>Agaricomycetes</taxon>
        <taxon>Polyporales</taxon>
        <taxon>Steccherinaceae</taxon>
        <taxon>Steccherinum</taxon>
    </lineage>
</organism>
<dbReference type="EMBL" id="RWJN01000201">
    <property type="protein sequence ID" value="TCD65049.1"/>
    <property type="molecule type" value="Genomic_DNA"/>
</dbReference>